<evidence type="ECO:0000313" key="2">
    <source>
        <dbReference type="Proteomes" id="UP000676336"/>
    </source>
</evidence>
<name>A0A8S3DPW1_9BILA</name>
<dbReference type="EMBL" id="CAJOBI010211960">
    <property type="protein sequence ID" value="CAF5020207.1"/>
    <property type="molecule type" value="Genomic_DNA"/>
</dbReference>
<accession>A0A8S3DPW1</accession>
<dbReference type="AlphaFoldDB" id="A0A8S3DPW1"/>
<sequence length="137" mass="16271">MKFFIQDPRQQTERLYESPSKKVTLYPGGLYSFRYFLSTTMDRDIAFTFAQDTRQDLRLSYYKVENEFLFTMHTVSRIATQGSSEWNRLGKFLLVIGKFDKVEEVFQIFIEESSEDDLERLGHAYHLMGPVKENKKE</sequence>
<comment type="caution">
    <text evidence="1">The sequence shown here is derived from an EMBL/GenBank/DDBJ whole genome shotgun (WGS) entry which is preliminary data.</text>
</comment>
<dbReference type="Proteomes" id="UP000676336">
    <property type="component" value="Unassembled WGS sequence"/>
</dbReference>
<protein>
    <submittedName>
        <fullName evidence="1">Uncharacterized protein</fullName>
    </submittedName>
</protein>
<gene>
    <name evidence="1" type="ORF">SMN809_LOCUS57609</name>
</gene>
<proteinExistence type="predicted"/>
<organism evidence="1 2">
    <name type="scientific">Rotaria magnacalcarata</name>
    <dbReference type="NCBI Taxonomy" id="392030"/>
    <lineage>
        <taxon>Eukaryota</taxon>
        <taxon>Metazoa</taxon>
        <taxon>Spiralia</taxon>
        <taxon>Gnathifera</taxon>
        <taxon>Rotifera</taxon>
        <taxon>Eurotatoria</taxon>
        <taxon>Bdelloidea</taxon>
        <taxon>Philodinida</taxon>
        <taxon>Philodinidae</taxon>
        <taxon>Rotaria</taxon>
    </lineage>
</organism>
<evidence type="ECO:0000313" key="1">
    <source>
        <dbReference type="EMBL" id="CAF5020207.1"/>
    </source>
</evidence>
<reference evidence="1" key="1">
    <citation type="submission" date="2021-02" db="EMBL/GenBank/DDBJ databases">
        <authorList>
            <person name="Nowell W R."/>
        </authorList>
    </citation>
    <scope>NUCLEOTIDE SEQUENCE</scope>
</reference>